<keyword evidence="1" id="KW-0732">Signal</keyword>
<organism evidence="2 3">
    <name type="scientific">Chryseobacterium herbae</name>
    <dbReference type="NCBI Taxonomy" id="2976476"/>
    <lineage>
        <taxon>Bacteria</taxon>
        <taxon>Pseudomonadati</taxon>
        <taxon>Bacteroidota</taxon>
        <taxon>Flavobacteriia</taxon>
        <taxon>Flavobacteriales</taxon>
        <taxon>Weeksellaceae</taxon>
        <taxon>Chryseobacterium group</taxon>
        <taxon>Chryseobacterium</taxon>
    </lineage>
</organism>
<dbReference type="RefSeq" id="WP_259839692.1">
    <property type="nucleotide sequence ID" value="NZ_JAOAMU010000005.1"/>
</dbReference>
<reference evidence="2 3" key="1">
    <citation type="submission" date="2022-09" db="EMBL/GenBank/DDBJ databases">
        <title>Chryseobacterium oleae sp.nov., isolated from the inter-root soil of Pyrola calliantha H. Andr. in Tibet.</title>
        <authorList>
            <person name="Li Z."/>
        </authorList>
    </citation>
    <scope>NUCLEOTIDE SEQUENCE [LARGE SCALE GENOMIC DNA]</scope>
    <source>
        <strain evidence="3">pc1-10</strain>
    </source>
</reference>
<name>A0ABT2IXG8_9FLAO</name>
<evidence type="ECO:0000256" key="1">
    <source>
        <dbReference type="SAM" id="SignalP"/>
    </source>
</evidence>
<protein>
    <submittedName>
        <fullName evidence="2">Uncharacterized protein</fullName>
    </submittedName>
</protein>
<dbReference type="EMBL" id="JAOAMU010000005">
    <property type="protein sequence ID" value="MCT2563300.1"/>
    <property type="molecule type" value="Genomic_DNA"/>
</dbReference>
<accession>A0ABT2IXG8</accession>
<feature type="chain" id="PRO_5046900716" evidence="1">
    <location>
        <begin position="19"/>
        <end position="522"/>
    </location>
</feature>
<keyword evidence="3" id="KW-1185">Reference proteome</keyword>
<comment type="caution">
    <text evidence="2">The sequence shown here is derived from an EMBL/GenBank/DDBJ whole genome shotgun (WGS) entry which is preliminary data.</text>
</comment>
<dbReference type="Proteomes" id="UP001525566">
    <property type="component" value="Unassembled WGS sequence"/>
</dbReference>
<gene>
    <name evidence="2" type="ORF">N0B48_15505</name>
</gene>
<proteinExistence type="predicted"/>
<sequence>MKNKLIFFSLAMSLGLLGQTVKVVSSTENYDSNGIVYNNSLFFSKNNKLAQFNGVSVVNLPNPNDNGQPIDGKLTGSMIIYNNKLCYNYDYTYLFSTAPTQYRTKDYIITYDGSTQTAFWNSDAGSDGGIFIHDNGGEAGPVLYNGKLIFKGSYYGGSNLFTFDGQVVKKIPNQYNISSSSNRIKLGDWALVYNNILYFSYVGDGNWDGIGKFDGTSITKITNNNQEYWGGIFALNNTLYFKMYFMSNPAAYSMGTYDPAVNDVSMISSPNMFLSGGGKPLMYNSKAYMTSGGGKFAIFDGLTTTEIPNLNMNDKGVAGSRVLFGNNIYFPYQDSNMKYFLGQYSGTSISLIPNASTSDQGIGKSLIEFNGELYFTYTTTISPTPKTFLAKYDGQNITVLPNPDSGQGVQDSKFVVYGNDLYFPYKNAAGIINMAKYGTTVLSTKETVKDVGVSIFKDNNGFSVVSKTEKITKIEVLDASGRAILNTKANAQKYSFDIGVHGVFIVNVTLDNGKVSTLKVRN</sequence>
<feature type="signal peptide" evidence="1">
    <location>
        <begin position="1"/>
        <end position="18"/>
    </location>
</feature>
<evidence type="ECO:0000313" key="2">
    <source>
        <dbReference type="EMBL" id="MCT2563300.1"/>
    </source>
</evidence>
<evidence type="ECO:0000313" key="3">
    <source>
        <dbReference type="Proteomes" id="UP001525566"/>
    </source>
</evidence>